<feature type="coiled-coil region" evidence="8">
    <location>
        <begin position="121"/>
        <end position="153"/>
    </location>
</feature>
<evidence type="ECO:0000256" key="6">
    <source>
        <dbReference type="ARBA" id="ARBA00022989"/>
    </source>
</evidence>
<accession>A0ABW4HSB9</accession>
<dbReference type="InterPro" id="IPR051449">
    <property type="entry name" value="ABC-2_transporter_component"/>
</dbReference>
<dbReference type="EMBL" id="JBHUDE010000046">
    <property type="protein sequence ID" value="MFD1608055.1"/>
    <property type="molecule type" value="Genomic_DNA"/>
</dbReference>
<evidence type="ECO:0000256" key="2">
    <source>
        <dbReference type="ARBA" id="ARBA00007783"/>
    </source>
</evidence>
<comment type="similarity">
    <text evidence="2">Belongs to the ABC-2 integral membrane protein family.</text>
</comment>
<organism evidence="11 12">
    <name type="scientific">Oceanobacillus luteolus</name>
    <dbReference type="NCBI Taxonomy" id="1274358"/>
    <lineage>
        <taxon>Bacteria</taxon>
        <taxon>Bacillati</taxon>
        <taxon>Bacillota</taxon>
        <taxon>Bacilli</taxon>
        <taxon>Bacillales</taxon>
        <taxon>Bacillaceae</taxon>
        <taxon>Oceanobacillus</taxon>
    </lineage>
</organism>
<evidence type="ECO:0000259" key="10">
    <source>
        <dbReference type="PROSITE" id="PS51012"/>
    </source>
</evidence>
<feature type="transmembrane region" description="Helical" evidence="9">
    <location>
        <begin position="20"/>
        <end position="39"/>
    </location>
</feature>
<proteinExistence type="inferred from homology"/>
<evidence type="ECO:0000256" key="8">
    <source>
        <dbReference type="SAM" id="Coils"/>
    </source>
</evidence>
<feature type="transmembrane region" description="Helical" evidence="9">
    <location>
        <begin position="220"/>
        <end position="242"/>
    </location>
</feature>
<evidence type="ECO:0000256" key="1">
    <source>
        <dbReference type="ARBA" id="ARBA00004651"/>
    </source>
</evidence>
<feature type="transmembrane region" description="Helical" evidence="9">
    <location>
        <begin position="287"/>
        <end position="306"/>
    </location>
</feature>
<evidence type="ECO:0000313" key="12">
    <source>
        <dbReference type="Proteomes" id="UP001597221"/>
    </source>
</evidence>
<dbReference type="PROSITE" id="PS51012">
    <property type="entry name" value="ABC_TM2"/>
    <property type="match status" value="1"/>
</dbReference>
<evidence type="ECO:0000256" key="4">
    <source>
        <dbReference type="ARBA" id="ARBA00022475"/>
    </source>
</evidence>
<evidence type="ECO:0000313" key="11">
    <source>
        <dbReference type="EMBL" id="MFD1608055.1"/>
    </source>
</evidence>
<comment type="caution">
    <text evidence="11">The sequence shown here is derived from an EMBL/GenBank/DDBJ whole genome shotgun (WGS) entry which is preliminary data.</text>
</comment>
<feature type="transmembrane region" description="Helical" evidence="9">
    <location>
        <begin position="343"/>
        <end position="365"/>
    </location>
</feature>
<evidence type="ECO:0000256" key="9">
    <source>
        <dbReference type="SAM" id="Phobius"/>
    </source>
</evidence>
<keyword evidence="12" id="KW-1185">Reference proteome</keyword>
<feature type="transmembrane region" description="Helical" evidence="9">
    <location>
        <begin position="178"/>
        <end position="199"/>
    </location>
</feature>
<dbReference type="Pfam" id="PF12698">
    <property type="entry name" value="ABC2_membrane_3"/>
    <property type="match status" value="1"/>
</dbReference>
<reference evidence="12" key="1">
    <citation type="journal article" date="2019" name="Int. J. Syst. Evol. Microbiol.">
        <title>The Global Catalogue of Microorganisms (GCM) 10K type strain sequencing project: providing services to taxonomists for standard genome sequencing and annotation.</title>
        <authorList>
            <consortium name="The Broad Institute Genomics Platform"/>
            <consortium name="The Broad Institute Genome Sequencing Center for Infectious Disease"/>
            <person name="Wu L."/>
            <person name="Ma J."/>
        </authorList>
    </citation>
    <scope>NUCLEOTIDE SEQUENCE [LARGE SCALE GENOMIC DNA]</scope>
    <source>
        <strain evidence="12">CGMCC 1.12376</strain>
    </source>
</reference>
<keyword evidence="5 9" id="KW-0812">Transmembrane</keyword>
<keyword evidence="8" id="KW-0175">Coiled coil</keyword>
<dbReference type="PANTHER" id="PTHR30294:SF38">
    <property type="entry name" value="TRANSPORT PERMEASE PROTEIN"/>
    <property type="match status" value="1"/>
</dbReference>
<feature type="domain" description="ABC transmembrane type-2" evidence="10">
    <location>
        <begin position="140"/>
        <end position="368"/>
    </location>
</feature>
<gene>
    <name evidence="11" type="ORF">ACFSBH_10345</name>
</gene>
<feature type="transmembrane region" description="Helical" evidence="9">
    <location>
        <begin position="254"/>
        <end position="275"/>
    </location>
</feature>
<evidence type="ECO:0000256" key="3">
    <source>
        <dbReference type="ARBA" id="ARBA00022448"/>
    </source>
</evidence>
<dbReference type="PANTHER" id="PTHR30294">
    <property type="entry name" value="MEMBRANE COMPONENT OF ABC TRANSPORTER YHHJ-RELATED"/>
    <property type="match status" value="1"/>
</dbReference>
<protein>
    <submittedName>
        <fullName evidence="11">ABC transporter permease</fullName>
    </submittedName>
</protein>
<comment type="subcellular location">
    <subcellularLocation>
        <location evidence="1">Cell membrane</location>
        <topology evidence="1">Multi-pass membrane protein</topology>
    </subcellularLocation>
</comment>
<evidence type="ECO:0000256" key="7">
    <source>
        <dbReference type="ARBA" id="ARBA00023136"/>
    </source>
</evidence>
<keyword evidence="6 9" id="KW-1133">Transmembrane helix</keyword>
<keyword evidence="4" id="KW-1003">Cell membrane</keyword>
<keyword evidence="7 9" id="KW-0472">Membrane</keyword>
<keyword evidence="3" id="KW-0813">Transport</keyword>
<sequence length="370" mass="41903">MKGIFLARLTSFFRSPGTFLLFTGMSIVFTLILGGVGGYDKITVPVSGDESLQTEFIGEALEESDVYNFKWQEVEDLKETIRRGNAEAGVILKENGYEMIVGIDSSNVQMIEQTVADIYVNKIQEENISELLRTENEEEREELLMAYQEAKENPVFGITNRTFHSSDAFIFDRSLHSIFGFTLFFVIYTICYTVLPIFTQKGNGVWDRMILSPLKKSEMYIGNLIYSFFEGYLQILVIFFVFRYLVGFDFNGELPGILLIMAVYSFAIVSLAIFITSVVKNIQQFNAALPILSVSMAMIGGAFWPIEIVQSEFLLTLSKINPLTYGMEALNGLVLYNQPIQELLKPISILILMGVIFMGVGIHLMERRHI</sequence>
<dbReference type="InterPro" id="IPR047817">
    <property type="entry name" value="ABC2_TM_bact-type"/>
</dbReference>
<name>A0ABW4HSB9_9BACI</name>
<dbReference type="RefSeq" id="WP_251512158.1">
    <property type="nucleotide sequence ID" value="NZ_JAMBON010000004.1"/>
</dbReference>
<evidence type="ECO:0000256" key="5">
    <source>
        <dbReference type="ARBA" id="ARBA00022692"/>
    </source>
</evidence>
<dbReference type="Proteomes" id="UP001597221">
    <property type="component" value="Unassembled WGS sequence"/>
</dbReference>
<dbReference type="InterPro" id="IPR013525">
    <property type="entry name" value="ABC2_TM"/>
</dbReference>